<reference evidence="4" key="1">
    <citation type="submission" date="2018-12" db="EMBL/GenBank/DDBJ databases">
        <title>Tengunoibacter tsumagoiensis gen. nov., sp. nov., Dictyobacter kobayashii sp. nov., D. alpinus sp. nov., and D. joshuensis sp. nov. and description of Dictyobacteraceae fam. nov. within the order Ktedonobacterales isolated from Tengu-no-mugimeshi.</title>
        <authorList>
            <person name="Wang C.M."/>
            <person name="Zheng Y."/>
            <person name="Sakai Y."/>
            <person name="Toyoda A."/>
            <person name="Minakuchi Y."/>
            <person name="Abe K."/>
            <person name="Yokota A."/>
            <person name="Yabe S."/>
        </authorList>
    </citation>
    <scope>NUCLEOTIDE SEQUENCE [LARGE SCALE GENOMIC DNA]</scope>
    <source>
        <strain evidence="4">Uno3</strain>
    </source>
</reference>
<comment type="caution">
    <text evidence="3">The sequence shown here is derived from an EMBL/GenBank/DDBJ whole genome shotgun (WGS) entry which is preliminary data.</text>
</comment>
<evidence type="ECO:0000259" key="2">
    <source>
        <dbReference type="Pfam" id="PF24391"/>
    </source>
</evidence>
<protein>
    <submittedName>
        <fullName evidence="3">Uncharacterized protein</fullName>
    </submittedName>
</protein>
<name>A0A402A5U7_9CHLR</name>
<evidence type="ECO:0000313" key="3">
    <source>
        <dbReference type="EMBL" id="GCE14508.1"/>
    </source>
</evidence>
<evidence type="ECO:0000313" key="4">
    <source>
        <dbReference type="Proteomes" id="UP000287352"/>
    </source>
</evidence>
<feature type="domain" description="HD-CE" evidence="2">
    <location>
        <begin position="50"/>
        <end position="187"/>
    </location>
</feature>
<feature type="domain" description="CHAT" evidence="1">
    <location>
        <begin position="384"/>
        <end position="651"/>
    </location>
</feature>
<dbReference type="OrthoDB" id="137376at2"/>
<gene>
    <name evidence="3" type="ORF">KTT_43670</name>
</gene>
<dbReference type="Proteomes" id="UP000287352">
    <property type="component" value="Unassembled WGS sequence"/>
</dbReference>
<dbReference type="AlphaFoldDB" id="A0A402A5U7"/>
<proteinExistence type="predicted"/>
<organism evidence="3 4">
    <name type="scientific">Tengunoibacter tsumagoiensis</name>
    <dbReference type="NCBI Taxonomy" id="2014871"/>
    <lineage>
        <taxon>Bacteria</taxon>
        <taxon>Bacillati</taxon>
        <taxon>Chloroflexota</taxon>
        <taxon>Ktedonobacteria</taxon>
        <taxon>Ktedonobacterales</taxon>
        <taxon>Dictyobacteraceae</taxon>
        <taxon>Tengunoibacter</taxon>
    </lineage>
</organism>
<dbReference type="RefSeq" id="WP_126582075.1">
    <property type="nucleotide sequence ID" value="NZ_BIFR01000002.1"/>
</dbReference>
<dbReference type="InterPro" id="IPR056471">
    <property type="entry name" value="HD-CE"/>
</dbReference>
<sequence>MNEHACQLTEPWSILFVQIEAASQRFWLQAPYQDHGRLQGPEIWSQLQRRICDLLNTLFCAAPITPFELFLLKVATLYYEAGWQVPGAARKSIEQRYRISGDLLRESFQHNSSLGDPGLTVLEPGTVEIIAAICSACGQNDLSTVSLEQVPGGQQQTVRIRYLVALLQLADLLLIPRQKTTYFHHLRTLKTEADCRLALHPYVSFVFCQPESLMLHMTLSHKDSALLEPIVACMEAPLRRWWATNWEWLARELHIVYTLKPTQVIMDSALTPALSRTCRALPAYLSSYHPAPIIVPSLEQMKSVAVPEQSRPESEGGPTMQAPSEQYIDFHLHINAQGEALSRSIEGEAKETIRQEISASLQSSVNLAASPYPGALNAALTKSFGQELYELIFPGKIHNHLHIIEAIARERGHKVRIRLNIERKELASLPLEFIYGVDRGHFLAIDPNTVLSRYLNVPRPGSRIRRRTTPLHMLTIVAAPSDQTRLNVEEWKGLVLESLAEPVAQQLLTLDFALAGTLTEIQRALLKRKPNIIQFVGHGIYAQGKCYLALVDEKTGMSKMLDDERFANLLLGSLDTLGLLCLASCESATSDDPQAFLGLAPQLLQKGIPAVIAMQYSVKISTARIFFRTLYENVASQKPIDWAVQQGRNSVSIENGNDNREFATPVLYMRAEDGTIF</sequence>
<dbReference type="Pfam" id="PF24391">
    <property type="entry name" value="HD-CE"/>
    <property type="match status" value="1"/>
</dbReference>
<evidence type="ECO:0000259" key="1">
    <source>
        <dbReference type="Pfam" id="PF12770"/>
    </source>
</evidence>
<dbReference type="InterPro" id="IPR024983">
    <property type="entry name" value="CHAT_dom"/>
</dbReference>
<keyword evidence="4" id="KW-1185">Reference proteome</keyword>
<dbReference type="Pfam" id="PF12770">
    <property type="entry name" value="CHAT"/>
    <property type="match status" value="1"/>
</dbReference>
<dbReference type="EMBL" id="BIFR01000002">
    <property type="protein sequence ID" value="GCE14508.1"/>
    <property type="molecule type" value="Genomic_DNA"/>
</dbReference>
<accession>A0A402A5U7</accession>